<evidence type="ECO:0000259" key="3">
    <source>
        <dbReference type="PROSITE" id="PS50076"/>
    </source>
</evidence>
<reference evidence="5" key="1">
    <citation type="submission" date="2021-05" db="EMBL/GenBank/DDBJ databases">
        <title>The genome of the haptophyte Pavlova lutheri (Diacronema luteri, Pavlovales) - a model for lipid biosynthesis in eukaryotic algae.</title>
        <authorList>
            <person name="Hulatt C.J."/>
            <person name="Posewitz M.C."/>
        </authorList>
    </citation>
    <scope>NUCLEOTIDE SEQUENCE</scope>
    <source>
        <strain evidence="5">NIVA-4/92</strain>
    </source>
</reference>
<feature type="compositionally biased region" description="Low complexity" evidence="2">
    <location>
        <begin position="11"/>
        <end position="23"/>
    </location>
</feature>
<dbReference type="Gene3D" id="1.10.287.110">
    <property type="entry name" value="DnaJ domain"/>
    <property type="match status" value="1"/>
</dbReference>
<dbReference type="GO" id="GO:0003676">
    <property type="term" value="F:nucleic acid binding"/>
    <property type="evidence" value="ECO:0007669"/>
    <property type="project" value="InterPro"/>
</dbReference>
<dbReference type="SMART" id="SM00343">
    <property type="entry name" value="ZnF_C2HC"/>
    <property type="match status" value="2"/>
</dbReference>
<sequence>MRARSSTGDKLAAFRARQQALRQPSLQPPPLAGAAGARGADGADDAASSTAQRLAPVQPPAAPCALPALAGAGAQGKAVKLAAFRVRPQLPPQPPSSHPAAPEAGASAVATGAALGASQPPGSVARAPAPATEARADDAAEAEVDPLDAYMANQLDKAQRDIAASAAREAAEQAAIAAGGCVHIDAPNDLEVNMALHCYICKKRGHTKKDCPDKKCRFCGEPGHAQRECDAFQKHLDAEAAEERARKRQAAHAKKKERRKEDWEAHLRQQTGIEGYEVLYAILELPPRKLATKSVITKAYHRISLRCHPDRVSSLPDDERDKASERFLAAKAAYDLLCEGMANGGKGFGGPVFSAGEIEARFASSTGVALATASGRAASAAVDGGGASS</sequence>
<accession>A0A8J6C7X9</accession>
<evidence type="ECO:0000313" key="5">
    <source>
        <dbReference type="EMBL" id="KAG8460190.1"/>
    </source>
</evidence>
<feature type="domain" description="CCHC-type" evidence="4">
    <location>
        <begin position="198"/>
        <end position="213"/>
    </location>
</feature>
<dbReference type="InterPro" id="IPR001878">
    <property type="entry name" value="Znf_CCHC"/>
</dbReference>
<dbReference type="PROSITE" id="PS50158">
    <property type="entry name" value="ZF_CCHC"/>
    <property type="match status" value="2"/>
</dbReference>
<dbReference type="CDD" id="cd06257">
    <property type="entry name" value="DnaJ"/>
    <property type="match status" value="1"/>
</dbReference>
<evidence type="ECO:0000259" key="4">
    <source>
        <dbReference type="PROSITE" id="PS50158"/>
    </source>
</evidence>
<evidence type="ECO:0000256" key="1">
    <source>
        <dbReference type="PROSITE-ProRule" id="PRU00047"/>
    </source>
</evidence>
<evidence type="ECO:0000313" key="6">
    <source>
        <dbReference type="Proteomes" id="UP000751190"/>
    </source>
</evidence>
<dbReference type="EMBL" id="JAGTXO010000034">
    <property type="protein sequence ID" value="KAG8460190.1"/>
    <property type="molecule type" value="Genomic_DNA"/>
</dbReference>
<dbReference type="InterPro" id="IPR036875">
    <property type="entry name" value="Znf_CCHC_sf"/>
</dbReference>
<feature type="region of interest" description="Disordered" evidence="2">
    <location>
        <begin position="86"/>
        <end position="137"/>
    </location>
</feature>
<feature type="domain" description="J" evidence="3">
    <location>
        <begin position="278"/>
        <end position="342"/>
    </location>
</feature>
<feature type="compositionally biased region" description="Low complexity" evidence="2">
    <location>
        <begin position="98"/>
        <end position="133"/>
    </location>
</feature>
<dbReference type="InterPro" id="IPR001623">
    <property type="entry name" value="DnaJ_domain"/>
</dbReference>
<dbReference type="PROSITE" id="PS50076">
    <property type="entry name" value="DNAJ_2"/>
    <property type="match status" value="1"/>
</dbReference>
<keyword evidence="1" id="KW-0863">Zinc-finger</keyword>
<dbReference type="Gene3D" id="4.10.60.10">
    <property type="entry name" value="Zinc finger, CCHC-type"/>
    <property type="match status" value="1"/>
</dbReference>
<comment type="caution">
    <text evidence="5">The sequence shown here is derived from an EMBL/GenBank/DDBJ whole genome shotgun (WGS) entry which is preliminary data.</text>
</comment>
<keyword evidence="1" id="KW-0479">Metal-binding</keyword>
<dbReference type="SUPFAM" id="SSF46565">
    <property type="entry name" value="Chaperone J-domain"/>
    <property type="match status" value="1"/>
</dbReference>
<dbReference type="GO" id="GO:0008270">
    <property type="term" value="F:zinc ion binding"/>
    <property type="evidence" value="ECO:0007669"/>
    <property type="project" value="UniProtKB-KW"/>
</dbReference>
<dbReference type="AlphaFoldDB" id="A0A8J6C7X9"/>
<feature type="region of interest" description="Disordered" evidence="2">
    <location>
        <begin position="240"/>
        <end position="263"/>
    </location>
</feature>
<gene>
    <name evidence="5" type="ORF">KFE25_004438</name>
</gene>
<dbReference type="SMART" id="SM00271">
    <property type="entry name" value="DnaJ"/>
    <property type="match status" value="1"/>
</dbReference>
<evidence type="ECO:0000256" key="2">
    <source>
        <dbReference type="SAM" id="MobiDB-lite"/>
    </source>
</evidence>
<organism evidence="5 6">
    <name type="scientific">Diacronema lutheri</name>
    <name type="common">Unicellular marine alga</name>
    <name type="synonym">Monochrysis lutheri</name>
    <dbReference type="NCBI Taxonomy" id="2081491"/>
    <lineage>
        <taxon>Eukaryota</taxon>
        <taxon>Haptista</taxon>
        <taxon>Haptophyta</taxon>
        <taxon>Pavlovophyceae</taxon>
        <taxon>Pavlovales</taxon>
        <taxon>Pavlovaceae</taxon>
        <taxon>Diacronema</taxon>
    </lineage>
</organism>
<keyword evidence="1" id="KW-0862">Zinc</keyword>
<feature type="domain" description="CCHC-type" evidence="4">
    <location>
        <begin position="215"/>
        <end position="229"/>
    </location>
</feature>
<dbReference type="Proteomes" id="UP000751190">
    <property type="component" value="Unassembled WGS sequence"/>
</dbReference>
<feature type="compositionally biased region" description="Basic residues" evidence="2">
    <location>
        <begin position="246"/>
        <end position="258"/>
    </location>
</feature>
<name>A0A8J6C7X9_DIALT</name>
<protein>
    <submittedName>
        <fullName evidence="5">Uncharacterized protein</fullName>
    </submittedName>
</protein>
<dbReference type="OrthoDB" id="3863715at2759"/>
<proteinExistence type="predicted"/>
<dbReference type="Pfam" id="PF00098">
    <property type="entry name" value="zf-CCHC"/>
    <property type="match status" value="2"/>
</dbReference>
<dbReference type="InterPro" id="IPR036869">
    <property type="entry name" value="J_dom_sf"/>
</dbReference>
<keyword evidence="6" id="KW-1185">Reference proteome</keyword>
<dbReference type="Pfam" id="PF00226">
    <property type="entry name" value="DnaJ"/>
    <property type="match status" value="1"/>
</dbReference>
<dbReference type="SUPFAM" id="SSF57756">
    <property type="entry name" value="Retrovirus zinc finger-like domains"/>
    <property type="match status" value="1"/>
</dbReference>
<feature type="region of interest" description="Disordered" evidence="2">
    <location>
        <begin position="1"/>
        <end position="67"/>
    </location>
</feature>